<keyword evidence="2" id="KW-0808">Transferase</keyword>
<organism evidence="2 3">
    <name type="scientific">Prosthecobacter vanneervenii</name>
    <dbReference type="NCBI Taxonomy" id="48466"/>
    <lineage>
        <taxon>Bacteria</taxon>
        <taxon>Pseudomonadati</taxon>
        <taxon>Verrucomicrobiota</taxon>
        <taxon>Verrucomicrobiia</taxon>
        <taxon>Verrucomicrobiales</taxon>
        <taxon>Verrucomicrobiaceae</taxon>
        <taxon>Prosthecobacter</taxon>
    </lineage>
</organism>
<sequence>MTTSTLLFISAAVLLGVALVVLGWRAWMRHQDIERLRRNGWRRIAMRQARRGWVDPDFVRSLSELTLLVLMLVSVLGWLGAGPPH</sequence>
<proteinExistence type="predicted"/>
<protein>
    <submittedName>
        <fullName evidence="2">4-hydroxybenzoate polyprenyltransferase</fullName>
    </submittedName>
</protein>
<feature type="transmembrane region" description="Helical" evidence="1">
    <location>
        <begin position="58"/>
        <end position="81"/>
    </location>
</feature>
<evidence type="ECO:0000256" key="1">
    <source>
        <dbReference type="SAM" id="Phobius"/>
    </source>
</evidence>
<dbReference type="AlphaFoldDB" id="A0A7W8DIV7"/>
<comment type="caution">
    <text evidence="2">The sequence shown here is derived from an EMBL/GenBank/DDBJ whole genome shotgun (WGS) entry which is preliminary data.</text>
</comment>
<dbReference type="EMBL" id="JACHIG010000001">
    <property type="protein sequence ID" value="MBB5031473.1"/>
    <property type="molecule type" value="Genomic_DNA"/>
</dbReference>
<gene>
    <name evidence="2" type="ORF">HNQ65_001027</name>
</gene>
<name>A0A7W8DIV7_9BACT</name>
<evidence type="ECO:0000313" key="2">
    <source>
        <dbReference type="EMBL" id="MBB5031473.1"/>
    </source>
</evidence>
<dbReference type="RefSeq" id="WP_184338392.1">
    <property type="nucleotide sequence ID" value="NZ_JACHIG010000001.1"/>
</dbReference>
<accession>A0A7W8DIV7</accession>
<reference evidence="2 3" key="1">
    <citation type="submission" date="2020-08" db="EMBL/GenBank/DDBJ databases">
        <title>Genomic Encyclopedia of Type Strains, Phase IV (KMG-IV): sequencing the most valuable type-strain genomes for metagenomic binning, comparative biology and taxonomic classification.</title>
        <authorList>
            <person name="Goeker M."/>
        </authorList>
    </citation>
    <scope>NUCLEOTIDE SEQUENCE [LARGE SCALE GENOMIC DNA]</scope>
    <source>
        <strain evidence="2 3">DSM 12252</strain>
    </source>
</reference>
<evidence type="ECO:0000313" key="3">
    <source>
        <dbReference type="Proteomes" id="UP000590740"/>
    </source>
</evidence>
<keyword evidence="3" id="KW-1185">Reference proteome</keyword>
<keyword evidence="1" id="KW-0812">Transmembrane</keyword>
<feature type="transmembrane region" description="Helical" evidence="1">
    <location>
        <begin position="6"/>
        <end position="28"/>
    </location>
</feature>
<keyword evidence="1" id="KW-1133">Transmembrane helix</keyword>
<dbReference type="Proteomes" id="UP000590740">
    <property type="component" value="Unassembled WGS sequence"/>
</dbReference>
<dbReference type="GO" id="GO:0016740">
    <property type="term" value="F:transferase activity"/>
    <property type="evidence" value="ECO:0007669"/>
    <property type="project" value="UniProtKB-KW"/>
</dbReference>
<keyword evidence="1" id="KW-0472">Membrane</keyword>